<comment type="similarity">
    <text evidence="2">Belongs to the binding-protein-dependent transport system permease family. FecCD subfamily.</text>
</comment>
<organism evidence="9 10">
    <name type="scientific">Herbiconiux moechotypicola</name>
    <dbReference type="NCBI Taxonomy" id="637393"/>
    <lineage>
        <taxon>Bacteria</taxon>
        <taxon>Bacillati</taxon>
        <taxon>Actinomycetota</taxon>
        <taxon>Actinomycetes</taxon>
        <taxon>Micrococcales</taxon>
        <taxon>Microbacteriaceae</taxon>
        <taxon>Herbiconiux</taxon>
    </lineage>
</organism>
<keyword evidence="6 8" id="KW-1133">Transmembrane helix</keyword>
<evidence type="ECO:0000256" key="2">
    <source>
        <dbReference type="ARBA" id="ARBA00007935"/>
    </source>
</evidence>
<gene>
    <name evidence="9" type="ORF">GCM10009851_02940</name>
</gene>
<feature type="transmembrane region" description="Helical" evidence="8">
    <location>
        <begin position="176"/>
        <end position="200"/>
    </location>
</feature>
<evidence type="ECO:0000256" key="3">
    <source>
        <dbReference type="ARBA" id="ARBA00022448"/>
    </source>
</evidence>
<feature type="transmembrane region" description="Helical" evidence="8">
    <location>
        <begin position="84"/>
        <end position="102"/>
    </location>
</feature>
<feature type="transmembrane region" description="Helical" evidence="8">
    <location>
        <begin position="221"/>
        <end position="246"/>
    </location>
</feature>
<keyword evidence="5 8" id="KW-0812">Transmembrane</keyword>
<dbReference type="Pfam" id="PF01032">
    <property type="entry name" value="FecCD"/>
    <property type="match status" value="1"/>
</dbReference>
<evidence type="ECO:0000256" key="5">
    <source>
        <dbReference type="ARBA" id="ARBA00022692"/>
    </source>
</evidence>
<evidence type="ECO:0000313" key="10">
    <source>
        <dbReference type="Proteomes" id="UP001500929"/>
    </source>
</evidence>
<evidence type="ECO:0000256" key="1">
    <source>
        <dbReference type="ARBA" id="ARBA00004651"/>
    </source>
</evidence>
<feature type="transmembrane region" description="Helical" evidence="8">
    <location>
        <begin position="292"/>
        <end position="312"/>
    </location>
</feature>
<feature type="transmembrane region" description="Helical" evidence="8">
    <location>
        <begin position="52"/>
        <end position="72"/>
    </location>
</feature>
<dbReference type="Gene3D" id="1.10.3470.10">
    <property type="entry name" value="ABC transporter involved in vitamin B12 uptake, BtuC"/>
    <property type="match status" value="1"/>
</dbReference>
<evidence type="ECO:0000256" key="7">
    <source>
        <dbReference type="ARBA" id="ARBA00023136"/>
    </source>
</evidence>
<keyword evidence="7 8" id="KW-0472">Membrane</keyword>
<dbReference type="PANTHER" id="PTHR30472">
    <property type="entry name" value="FERRIC ENTEROBACTIN TRANSPORT SYSTEM PERMEASE PROTEIN"/>
    <property type="match status" value="1"/>
</dbReference>
<feature type="transmembrane region" description="Helical" evidence="8">
    <location>
        <begin position="258"/>
        <end position="280"/>
    </location>
</feature>
<dbReference type="Proteomes" id="UP001500929">
    <property type="component" value="Unassembled WGS sequence"/>
</dbReference>
<feature type="transmembrane region" description="Helical" evidence="8">
    <location>
        <begin position="133"/>
        <end position="152"/>
    </location>
</feature>
<sequence>MLVAGLCATAAGLIVVAVSTGTAAISWGEVVSTLLGEGDERSRLVLFELRLPRLALALVVGGALAAAGALFQSMTRNPLGSPDLVGFTTGAATGALAALLLLPTAVPAGAGAVVGGLAVAAVALALGGTGHRLVLVGIGLAALLTSVNAYLLTRADVTEAQSAAVWLVGSLNGRTAYLPMTAIAVAVLLVPAALLSRSLAVMELGDDKADSLGIAPARMRVVVVVVAIGLTAAAVAAAGPIAFVALAAPQLARRAARAARPLVLTSALLGAVLLLASDLLAQRVLAPQQLPVGAATGVLGGVYLAVVLALNARRERR</sequence>
<dbReference type="InterPro" id="IPR037294">
    <property type="entry name" value="ABC_BtuC-like"/>
</dbReference>
<dbReference type="InterPro" id="IPR000522">
    <property type="entry name" value="ABC_transptr_permease_BtuC"/>
</dbReference>
<dbReference type="PANTHER" id="PTHR30472:SF24">
    <property type="entry name" value="FERRIC ENTEROBACTIN TRANSPORT SYSTEM PERMEASE PROTEIN FEPG"/>
    <property type="match status" value="1"/>
</dbReference>
<accession>A0ABN3D838</accession>
<dbReference type="RefSeq" id="WP_259477764.1">
    <property type="nucleotide sequence ID" value="NZ_BAAAQY010000001.1"/>
</dbReference>
<evidence type="ECO:0000313" key="9">
    <source>
        <dbReference type="EMBL" id="GAA2223237.1"/>
    </source>
</evidence>
<keyword evidence="3" id="KW-0813">Transport</keyword>
<evidence type="ECO:0000256" key="4">
    <source>
        <dbReference type="ARBA" id="ARBA00022475"/>
    </source>
</evidence>
<evidence type="ECO:0000256" key="6">
    <source>
        <dbReference type="ARBA" id="ARBA00022989"/>
    </source>
</evidence>
<keyword evidence="10" id="KW-1185">Reference proteome</keyword>
<dbReference type="SUPFAM" id="SSF81345">
    <property type="entry name" value="ABC transporter involved in vitamin B12 uptake, BtuC"/>
    <property type="match status" value="1"/>
</dbReference>
<comment type="subcellular location">
    <subcellularLocation>
        <location evidence="1">Cell membrane</location>
        <topology evidence="1">Multi-pass membrane protein</topology>
    </subcellularLocation>
</comment>
<proteinExistence type="inferred from homology"/>
<keyword evidence="4" id="KW-1003">Cell membrane</keyword>
<reference evidence="9 10" key="1">
    <citation type="journal article" date="2019" name="Int. J. Syst. Evol. Microbiol.">
        <title>The Global Catalogue of Microorganisms (GCM) 10K type strain sequencing project: providing services to taxonomists for standard genome sequencing and annotation.</title>
        <authorList>
            <consortium name="The Broad Institute Genomics Platform"/>
            <consortium name="The Broad Institute Genome Sequencing Center for Infectious Disease"/>
            <person name="Wu L."/>
            <person name="Ma J."/>
        </authorList>
    </citation>
    <scope>NUCLEOTIDE SEQUENCE [LARGE SCALE GENOMIC DNA]</scope>
    <source>
        <strain evidence="9 10">JCM 16117</strain>
    </source>
</reference>
<name>A0ABN3D838_9MICO</name>
<comment type="caution">
    <text evidence="9">The sequence shown here is derived from an EMBL/GenBank/DDBJ whole genome shotgun (WGS) entry which is preliminary data.</text>
</comment>
<dbReference type="EMBL" id="BAAAQY010000001">
    <property type="protein sequence ID" value="GAA2223237.1"/>
    <property type="molecule type" value="Genomic_DNA"/>
</dbReference>
<evidence type="ECO:0000256" key="8">
    <source>
        <dbReference type="SAM" id="Phobius"/>
    </source>
</evidence>
<protein>
    <submittedName>
        <fullName evidence="9">Iron chelate uptake ABC transporter family permease subunit</fullName>
    </submittedName>
</protein>